<accession>A0ABT8MZR9</accession>
<name>A0ABT8MZR9_9BACL</name>
<sequence>MKNKNSIVAEFIKHSLIAEQTQYSVDYRKGNKSQDALLAIRDGLKDDPELAKEVFDELLLHDNPYVLYVCSVYAIVLDHRKDDAIQMLEKIADMGNKLTSFEAKTALELVESGELFELHGASEKNVMETDNKMDLLIEVHERIEEYSKIGSILKNPDKLTEWDKITFSEEEMSALKATEFSSHSINGIEKIISERMLTLFFNFFAVVDGVGDPKLRKKEDVWLGFRLENKTEENDKGDENFLHDQLFEAYSKWLELKSNNP</sequence>
<evidence type="ECO:0000313" key="1">
    <source>
        <dbReference type="EMBL" id="MDN7240968.1"/>
    </source>
</evidence>
<evidence type="ECO:0000313" key="2">
    <source>
        <dbReference type="Proteomes" id="UP001172055"/>
    </source>
</evidence>
<keyword evidence="2" id="KW-1185">Reference proteome</keyword>
<dbReference type="Proteomes" id="UP001172055">
    <property type="component" value="Unassembled WGS sequence"/>
</dbReference>
<dbReference type="RefSeq" id="WP_301722861.1">
    <property type="nucleotide sequence ID" value="NZ_JAUJWV010000001.1"/>
</dbReference>
<protein>
    <recommendedName>
        <fullName evidence="3">Tetratricopeptide repeat protein</fullName>
    </recommendedName>
</protein>
<comment type="caution">
    <text evidence="1">The sequence shown here is derived from an EMBL/GenBank/DDBJ whole genome shotgun (WGS) entry which is preliminary data.</text>
</comment>
<dbReference type="EMBL" id="JAUJWV010000001">
    <property type="protein sequence ID" value="MDN7240968.1"/>
    <property type="molecule type" value="Genomic_DNA"/>
</dbReference>
<dbReference type="SUPFAM" id="SSF48371">
    <property type="entry name" value="ARM repeat"/>
    <property type="match status" value="1"/>
</dbReference>
<proteinExistence type="predicted"/>
<evidence type="ECO:0008006" key="3">
    <source>
        <dbReference type="Google" id="ProtNLM"/>
    </source>
</evidence>
<reference evidence="1 2" key="1">
    <citation type="submission" date="2023-06" db="EMBL/GenBank/DDBJ databases">
        <title>Novel species in genus Planococcus.</title>
        <authorList>
            <person name="Ning S."/>
        </authorList>
    </citation>
    <scope>NUCLEOTIDE SEQUENCE [LARGE SCALE GENOMIC DNA]</scope>
    <source>
        <strain evidence="1 2">N028</strain>
    </source>
</reference>
<dbReference type="InterPro" id="IPR016024">
    <property type="entry name" value="ARM-type_fold"/>
</dbReference>
<organism evidence="1 2">
    <name type="scientific">Planococcus shixiaomingii</name>
    <dbReference type="NCBI Taxonomy" id="3058393"/>
    <lineage>
        <taxon>Bacteria</taxon>
        <taxon>Bacillati</taxon>
        <taxon>Bacillota</taxon>
        <taxon>Bacilli</taxon>
        <taxon>Bacillales</taxon>
        <taxon>Caryophanaceae</taxon>
        <taxon>Planococcus</taxon>
    </lineage>
</organism>
<dbReference type="InterPro" id="IPR042236">
    <property type="entry name" value="PI3K_accessory_sf"/>
</dbReference>
<dbReference type="Gene3D" id="1.25.40.70">
    <property type="entry name" value="Phosphatidylinositol 3-kinase, accessory domain (PIK)"/>
    <property type="match status" value="1"/>
</dbReference>
<gene>
    <name evidence="1" type="ORF">QWY14_04160</name>
</gene>